<evidence type="ECO:0000313" key="2">
    <source>
        <dbReference type="EMBL" id="CAH8380637.1"/>
    </source>
</evidence>
<reference evidence="2 3" key="1">
    <citation type="submission" date="2022-03" db="EMBL/GenBank/DDBJ databases">
        <authorList>
            <person name="Macdonald S."/>
            <person name="Ahmed S."/>
            <person name="Newling K."/>
        </authorList>
    </citation>
    <scope>NUCLEOTIDE SEQUENCE [LARGE SCALE GENOMIC DNA]</scope>
</reference>
<comment type="caution">
    <text evidence="2">The sequence shown here is derived from an EMBL/GenBank/DDBJ whole genome shotgun (WGS) entry which is preliminary data.</text>
</comment>
<proteinExistence type="predicted"/>
<keyword evidence="3" id="KW-1185">Reference proteome</keyword>
<protein>
    <recommendedName>
        <fullName evidence="1">Myb/SANT-like domain-containing protein</fullName>
    </recommendedName>
</protein>
<feature type="domain" description="Myb/SANT-like" evidence="1">
    <location>
        <begin position="26"/>
        <end position="94"/>
    </location>
</feature>
<feature type="non-terminal residue" evidence="2">
    <location>
        <position position="1"/>
    </location>
</feature>
<dbReference type="AlphaFoldDB" id="A0ABC8LAW6"/>
<evidence type="ECO:0000259" key="1">
    <source>
        <dbReference type="Pfam" id="PF12776"/>
    </source>
</evidence>
<dbReference type="Pfam" id="PF12776">
    <property type="entry name" value="Myb_DNA-bind_3"/>
    <property type="match status" value="1"/>
</dbReference>
<gene>
    <name evidence="2" type="ORF">ERUC_LOCUS33197</name>
</gene>
<accession>A0ABC8LAW6</accession>
<dbReference type="EMBL" id="CAKOAT010490710">
    <property type="protein sequence ID" value="CAH8380637.1"/>
    <property type="molecule type" value="Genomic_DNA"/>
</dbReference>
<dbReference type="Proteomes" id="UP001642260">
    <property type="component" value="Unassembled WGS sequence"/>
</dbReference>
<feature type="non-terminal residue" evidence="2">
    <location>
        <position position="114"/>
    </location>
</feature>
<organism evidence="2 3">
    <name type="scientific">Eruca vesicaria subsp. sativa</name>
    <name type="common">Garden rocket</name>
    <name type="synonym">Eruca sativa</name>
    <dbReference type="NCBI Taxonomy" id="29727"/>
    <lineage>
        <taxon>Eukaryota</taxon>
        <taxon>Viridiplantae</taxon>
        <taxon>Streptophyta</taxon>
        <taxon>Embryophyta</taxon>
        <taxon>Tracheophyta</taxon>
        <taxon>Spermatophyta</taxon>
        <taxon>Magnoliopsida</taxon>
        <taxon>eudicotyledons</taxon>
        <taxon>Gunneridae</taxon>
        <taxon>Pentapetalae</taxon>
        <taxon>rosids</taxon>
        <taxon>malvids</taxon>
        <taxon>Brassicales</taxon>
        <taxon>Brassicaceae</taxon>
        <taxon>Brassiceae</taxon>
        <taxon>Eruca</taxon>
    </lineage>
</organism>
<evidence type="ECO:0000313" key="3">
    <source>
        <dbReference type="Proteomes" id="UP001642260"/>
    </source>
</evidence>
<dbReference type="InterPro" id="IPR024752">
    <property type="entry name" value="Myb/SANT-like_dom"/>
</dbReference>
<sequence length="114" mass="13268">MVLVGFNLPNSTCMVSSSTHEYKGFKWTNDATTVFLQQIILQKKNGSNYKNNLNNIQKAKILKNFNDQLGASLSWKHGKNHLDHLKMCYNMYHENPEVQQLHPNFFQFIPLLKV</sequence>
<name>A0ABC8LAW6_ERUVS</name>